<reference evidence="4 5" key="1">
    <citation type="submission" date="2013-04" db="EMBL/GenBank/DDBJ databases">
        <title>Oceanicola sp. 22II1-22F33 Genome Sequencing.</title>
        <authorList>
            <person name="Lai Q."/>
            <person name="Li G."/>
            <person name="Shao Z."/>
        </authorList>
    </citation>
    <scope>NUCLEOTIDE SEQUENCE [LARGE SCALE GENOMIC DNA]</scope>
    <source>
        <strain evidence="4 5">22II1-22F33</strain>
    </source>
</reference>
<feature type="compositionally biased region" description="Low complexity" evidence="1">
    <location>
        <begin position="206"/>
        <end position="216"/>
    </location>
</feature>
<dbReference type="Proteomes" id="UP000215377">
    <property type="component" value="Unassembled WGS sequence"/>
</dbReference>
<dbReference type="InterPro" id="IPR036680">
    <property type="entry name" value="SPOR-like_sf"/>
</dbReference>
<proteinExistence type="predicted"/>
<feature type="signal peptide" evidence="2">
    <location>
        <begin position="1"/>
        <end position="22"/>
    </location>
</feature>
<keyword evidence="5" id="KW-1185">Reference proteome</keyword>
<evidence type="ECO:0000313" key="4">
    <source>
        <dbReference type="EMBL" id="OWU70425.1"/>
    </source>
</evidence>
<protein>
    <recommendedName>
        <fullName evidence="3">SPOR domain-containing protein</fullName>
    </recommendedName>
</protein>
<dbReference type="AlphaFoldDB" id="A0A225NEE5"/>
<dbReference type="Gene3D" id="3.30.70.1070">
    <property type="entry name" value="Sporulation related repeat"/>
    <property type="match status" value="1"/>
</dbReference>
<name>A0A225NEE5_9RHOB</name>
<dbReference type="PROSITE" id="PS51724">
    <property type="entry name" value="SPOR"/>
    <property type="match status" value="1"/>
</dbReference>
<keyword evidence="2" id="KW-0732">Signal</keyword>
<evidence type="ECO:0000256" key="1">
    <source>
        <dbReference type="SAM" id="MobiDB-lite"/>
    </source>
</evidence>
<feature type="compositionally biased region" description="Low complexity" evidence="1">
    <location>
        <begin position="105"/>
        <end position="140"/>
    </location>
</feature>
<evidence type="ECO:0000259" key="3">
    <source>
        <dbReference type="PROSITE" id="PS51724"/>
    </source>
</evidence>
<feature type="domain" description="SPOR" evidence="3">
    <location>
        <begin position="382"/>
        <end position="461"/>
    </location>
</feature>
<feature type="chain" id="PRO_5012850079" description="SPOR domain-containing protein" evidence="2">
    <location>
        <begin position="23"/>
        <end position="461"/>
    </location>
</feature>
<feature type="region of interest" description="Disordered" evidence="1">
    <location>
        <begin position="105"/>
        <end position="231"/>
    </location>
</feature>
<sequence>MRATKPIAVLLLTACLAGSAGAQSLRDGQTPAEFPPVSYGGNQYVDSRGCVYIRAGIDGNVTWVPRVTRDRKLVCGYTPTATASTAQSQPTAPRQQVEQITIAPSSTAPAPAPRPAQSVSQPTSTASATPAAPAPVRTPSSAPPPAVFETTKSDPAPAAAPRQAPPPLFAAPTTTREPSPAPPPTVFQTTKSEPAPAPRVTPPAPRTTTPQRVAAPAPQPVPKPRSTTTTTASTAVIGPNTRVIPLHVYEERANAQNLPVPEGYRPVWDDGRLNPQRAERTLAPPTQRAATVPPGYRRVWDDDRLNPNRGVGTATGNAQMAQVWQDGVPRQIVKPQNVPVVRIQRNRVQSRDTSASVTDPLYGGVAAKAQTAPAAAKTATPQAQTKPSYVRVGAFGSEADARRAAKQLARASGLSTRLGMAKQGNKTYPLVLAGPYTSAGAAQDALNKVRGAGYSGARLLR</sequence>
<dbReference type="OrthoDB" id="7843142at2"/>
<dbReference type="GO" id="GO:0042834">
    <property type="term" value="F:peptidoglycan binding"/>
    <property type="evidence" value="ECO:0007669"/>
    <property type="project" value="InterPro"/>
</dbReference>
<organism evidence="4 5">
    <name type="scientific">Marinibacterium profundimaris</name>
    <dbReference type="NCBI Taxonomy" id="1679460"/>
    <lineage>
        <taxon>Bacteria</taxon>
        <taxon>Pseudomonadati</taxon>
        <taxon>Pseudomonadota</taxon>
        <taxon>Alphaproteobacteria</taxon>
        <taxon>Rhodobacterales</taxon>
        <taxon>Paracoccaceae</taxon>
        <taxon>Marinibacterium</taxon>
    </lineage>
</organism>
<gene>
    <name evidence="4" type="ORF">ATO3_20840</name>
</gene>
<feature type="compositionally biased region" description="Pro residues" evidence="1">
    <location>
        <begin position="195"/>
        <end position="205"/>
    </location>
</feature>
<dbReference type="EMBL" id="AQQR01000012">
    <property type="protein sequence ID" value="OWU70425.1"/>
    <property type="molecule type" value="Genomic_DNA"/>
</dbReference>
<accession>A0A225NEE5</accession>
<comment type="caution">
    <text evidence="4">The sequence shown here is derived from an EMBL/GenBank/DDBJ whole genome shotgun (WGS) entry which is preliminary data.</text>
</comment>
<evidence type="ECO:0000313" key="5">
    <source>
        <dbReference type="Proteomes" id="UP000215377"/>
    </source>
</evidence>
<dbReference type="InterPro" id="IPR007730">
    <property type="entry name" value="SPOR-like_dom"/>
</dbReference>
<dbReference type="Pfam" id="PF05036">
    <property type="entry name" value="SPOR"/>
    <property type="match status" value="1"/>
</dbReference>
<evidence type="ECO:0000256" key="2">
    <source>
        <dbReference type="SAM" id="SignalP"/>
    </source>
</evidence>
<dbReference type="SUPFAM" id="SSF110997">
    <property type="entry name" value="Sporulation related repeat"/>
    <property type="match status" value="1"/>
</dbReference>